<evidence type="ECO:0000313" key="4">
    <source>
        <dbReference type="WBParaSite" id="GPLIN_000882700"/>
    </source>
</evidence>
<name>A0A183C7I1_GLOPA</name>
<sequence>MAKTECLAPAAAGGCSINDGPKSCRNTNGGLHAQKANGGTNGGTESKEEKAPLHTSDKLPCSSTASPASARDFVAQTPRAPPLLLHVAVPLLLIAATLAELFSCTVAFALYFAFRAIASDFGRRALRTFPRDLR</sequence>
<reference evidence="3" key="2">
    <citation type="submission" date="2014-05" db="EMBL/GenBank/DDBJ databases">
        <title>The genome and life-stage specific transcriptomes of Globodera pallida elucidate key aspects of plant parasitism by a cyst nematode.</title>
        <authorList>
            <person name="Cotton J.A."/>
            <person name="Lilley C.J."/>
            <person name="Jones L.M."/>
            <person name="Kikuchi T."/>
            <person name="Reid A.J."/>
            <person name="Thorpe P."/>
            <person name="Tsai I.J."/>
            <person name="Beasley H."/>
            <person name="Blok V."/>
            <person name="Cock P.J.A."/>
            <person name="Van den Akker S.E."/>
            <person name="Holroyd N."/>
            <person name="Hunt M."/>
            <person name="Mantelin S."/>
            <person name="Naghra H."/>
            <person name="Pain A."/>
            <person name="Palomares-Rius J.E."/>
            <person name="Zarowiecki M."/>
            <person name="Berriman M."/>
            <person name="Jones J.T."/>
            <person name="Urwin P.E."/>
        </authorList>
    </citation>
    <scope>NUCLEOTIDE SEQUENCE [LARGE SCALE GENOMIC DNA]</scope>
    <source>
        <strain evidence="3">Lindley</strain>
    </source>
</reference>
<dbReference type="AlphaFoldDB" id="A0A183C7I1"/>
<feature type="region of interest" description="Disordered" evidence="1">
    <location>
        <begin position="26"/>
        <end position="66"/>
    </location>
</feature>
<reference evidence="4" key="3">
    <citation type="submission" date="2016-06" db="UniProtKB">
        <authorList>
            <consortium name="WormBaseParasite"/>
        </authorList>
    </citation>
    <scope>IDENTIFICATION</scope>
</reference>
<feature type="transmembrane region" description="Helical" evidence="2">
    <location>
        <begin position="87"/>
        <end position="114"/>
    </location>
</feature>
<dbReference type="WBParaSite" id="GPLIN_000882700">
    <property type="protein sequence ID" value="GPLIN_000882700"/>
    <property type="gene ID" value="GPLIN_000882700"/>
</dbReference>
<accession>A0A183C7I1</accession>
<dbReference type="Proteomes" id="UP000050741">
    <property type="component" value="Unassembled WGS sequence"/>
</dbReference>
<protein>
    <submittedName>
        <fullName evidence="4">Transmembrane protein</fullName>
    </submittedName>
</protein>
<keyword evidence="2" id="KW-1133">Transmembrane helix</keyword>
<evidence type="ECO:0000256" key="2">
    <source>
        <dbReference type="SAM" id="Phobius"/>
    </source>
</evidence>
<reference evidence="3" key="1">
    <citation type="submission" date="2013-12" db="EMBL/GenBank/DDBJ databases">
        <authorList>
            <person name="Aslett M."/>
        </authorList>
    </citation>
    <scope>NUCLEOTIDE SEQUENCE [LARGE SCALE GENOMIC DNA]</scope>
    <source>
        <strain evidence="3">Lindley</strain>
    </source>
</reference>
<evidence type="ECO:0000313" key="3">
    <source>
        <dbReference type="Proteomes" id="UP000050741"/>
    </source>
</evidence>
<organism evidence="3 4">
    <name type="scientific">Globodera pallida</name>
    <name type="common">Potato cyst nematode worm</name>
    <name type="synonym">Heterodera pallida</name>
    <dbReference type="NCBI Taxonomy" id="36090"/>
    <lineage>
        <taxon>Eukaryota</taxon>
        <taxon>Metazoa</taxon>
        <taxon>Ecdysozoa</taxon>
        <taxon>Nematoda</taxon>
        <taxon>Chromadorea</taxon>
        <taxon>Rhabditida</taxon>
        <taxon>Tylenchina</taxon>
        <taxon>Tylenchomorpha</taxon>
        <taxon>Tylenchoidea</taxon>
        <taxon>Heteroderidae</taxon>
        <taxon>Heteroderinae</taxon>
        <taxon>Globodera</taxon>
    </lineage>
</organism>
<keyword evidence="3" id="KW-1185">Reference proteome</keyword>
<evidence type="ECO:0000256" key="1">
    <source>
        <dbReference type="SAM" id="MobiDB-lite"/>
    </source>
</evidence>
<proteinExistence type="predicted"/>
<feature type="compositionally biased region" description="Basic and acidic residues" evidence="1">
    <location>
        <begin position="45"/>
        <end position="57"/>
    </location>
</feature>
<keyword evidence="2" id="KW-0472">Membrane</keyword>
<keyword evidence="2" id="KW-0812">Transmembrane</keyword>